<proteinExistence type="predicted"/>
<accession>A0A5S3P7K2</accession>
<name>A0A5S3P7K2_9RHOB</name>
<dbReference type="Pfam" id="PF13193">
    <property type="entry name" value="AMP-binding_C"/>
    <property type="match status" value="1"/>
</dbReference>
<organism evidence="9 10">
    <name type="scientific">Sulfitobacter sabulilitoris</name>
    <dbReference type="NCBI Taxonomy" id="2562655"/>
    <lineage>
        <taxon>Bacteria</taxon>
        <taxon>Pseudomonadati</taxon>
        <taxon>Pseudomonadota</taxon>
        <taxon>Alphaproteobacteria</taxon>
        <taxon>Rhodobacterales</taxon>
        <taxon>Roseobacteraceae</taxon>
        <taxon>Sulfitobacter</taxon>
    </lineage>
</organism>
<feature type="domain" description="AMP-binding enzyme C-terminal" evidence="8">
    <location>
        <begin position="344"/>
        <end position="418"/>
    </location>
</feature>
<dbReference type="OrthoDB" id="7055148at2"/>
<evidence type="ECO:0000313" key="9">
    <source>
        <dbReference type="EMBL" id="TMM49363.1"/>
    </source>
</evidence>
<feature type="domain" description="AMP-dependent synthetase/ligase" evidence="7">
    <location>
        <begin position="113"/>
        <end position="300"/>
    </location>
</feature>
<comment type="pathway">
    <text evidence="2">Lipid metabolism; fatty acid beta-oxidation.</text>
</comment>
<evidence type="ECO:0000256" key="2">
    <source>
        <dbReference type="ARBA" id="ARBA00005005"/>
    </source>
</evidence>
<dbReference type="Gene3D" id="3.40.50.12780">
    <property type="entry name" value="N-terminal domain of ligase-like"/>
    <property type="match status" value="1"/>
</dbReference>
<dbReference type="AlphaFoldDB" id="A0A5S3P7K2"/>
<keyword evidence="3 9" id="KW-0436">Ligase</keyword>
<dbReference type="InterPro" id="IPR045851">
    <property type="entry name" value="AMP-bd_C_sf"/>
</dbReference>
<reference evidence="9 10" key="1">
    <citation type="submission" date="2019-05" db="EMBL/GenBank/DDBJ databases">
        <title>Sulfitobacter sabulilitoris sp. nov., isolated from a marine sand.</title>
        <authorList>
            <person name="Yoon J.-H."/>
        </authorList>
    </citation>
    <scope>NUCLEOTIDE SEQUENCE [LARGE SCALE GENOMIC DNA]</scope>
    <source>
        <strain evidence="9 10">HSMS-29</strain>
    </source>
</reference>
<dbReference type="Pfam" id="PF00501">
    <property type="entry name" value="AMP-binding"/>
    <property type="match status" value="1"/>
</dbReference>
<sequence>MTGIRLQNRIFFTAGDECIDWSAALSEASAWAGAATRFAGLRVVFVVRDMRAALAVVAYGMVHDLDWGVIEAARLSPEVETRFAEAGVTLIEAGTGAALGQPAQPGDVVPGRVTVLTSGTTGLLKLIPHSKATLNTFDRVQGLPANSWFLPYQIGSYAWYQMVALGVFVPGQDLVPGDFADLARSFETALRRGRVTAISSTPTFWRHALMSIDQDVLAAAPLRNLSLGGEIVDQPILDRLAQLYPQARIRHIYASSEAGAAIVVSDGRAGFDAKLLEHDDRTIGIKVEEDRLYIRSPYGNHAASGGWIDTGDLVEARDGRIHFCGRAGNTMINVGGQKAFPPDIEAHLMAHPEVIWAQVTARRAPMVGHLPVASVVLRTTMDEDAAEAMLTQHCEGRLAEYAIPRIWDFPDRIPLRSSLKS</sequence>
<dbReference type="InterPro" id="IPR050237">
    <property type="entry name" value="ATP-dep_AMP-bd_enzyme"/>
</dbReference>
<dbReference type="GO" id="GO:0004467">
    <property type="term" value="F:long-chain fatty acid-CoA ligase activity"/>
    <property type="evidence" value="ECO:0007669"/>
    <property type="project" value="UniProtKB-EC"/>
</dbReference>
<keyword evidence="10" id="KW-1185">Reference proteome</keyword>
<evidence type="ECO:0000256" key="3">
    <source>
        <dbReference type="ARBA" id="ARBA00022598"/>
    </source>
</evidence>
<evidence type="ECO:0000256" key="5">
    <source>
        <dbReference type="ARBA" id="ARBA00039545"/>
    </source>
</evidence>
<evidence type="ECO:0000259" key="8">
    <source>
        <dbReference type="Pfam" id="PF13193"/>
    </source>
</evidence>
<evidence type="ECO:0000256" key="1">
    <source>
        <dbReference type="ARBA" id="ARBA00004170"/>
    </source>
</evidence>
<evidence type="ECO:0000313" key="10">
    <source>
        <dbReference type="Proteomes" id="UP000309550"/>
    </source>
</evidence>
<dbReference type="Proteomes" id="UP000309550">
    <property type="component" value="Unassembled WGS sequence"/>
</dbReference>
<dbReference type="InterPro" id="IPR025110">
    <property type="entry name" value="AMP-bd_C"/>
</dbReference>
<evidence type="ECO:0000259" key="7">
    <source>
        <dbReference type="Pfam" id="PF00501"/>
    </source>
</evidence>
<comment type="subcellular location">
    <subcellularLocation>
        <location evidence="1">Membrane</location>
        <topology evidence="1">Peripheral membrane protein</topology>
    </subcellularLocation>
</comment>
<protein>
    <recommendedName>
        <fullName evidence="5">Long-chain-fatty-acid--CoA ligase</fullName>
        <ecNumber evidence="4">6.2.1.3</ecNumber>
    </recommendedName>
    <alternativeName>
        <fullName evidence="6">Long-chain acyl-CoA synthetase</fullName>
    </alternativeName>
</protein>
<dbReference type="InterPro" id="IPR042099">
    <property type="entry name" value="ANL_N_sf"/>
</dbReference>
<dbReference type="EC" id="6.2.1.3" evidence="4"/>
<dbReference type="EMBL" id="VANS01000009">
    <property type="protein sequence ID" value="TMM49363.1"/>
    <property type="molecule type" value="Genomic_DNA"/>
</dbReference>
<dbReference type="PANTHER" id="PTHR43767:SF8">
    <property type="entry name" value="LONG-CHAIN-FATTY-ACID--COA LIGASE"/>
    <property type="match status" value="1"/>
</dbReference>
<dbReference type="PANTHER" id="PTHR43767">
    <property type="entry name" value="LONG-CHAIN-FATTY-ACID--COA LIGASE"/>
    <property type="match status" value="1"/>
</dbReference>
<evidence type="ECO:0000256" key="6">
    <source>
        <dbReference type="ARBA" id="ARBA00042773"/>
    </source>
</evidence>
<dbReference type="SUPFAM" id="SSF56801">
    <property type="entry name" value="Acetyl-CoA synthetase-like"/>
    <property type="match status" value="1"/>
</dbReference>
<dbReference type="GO" id="GO:0016020">
    <property type="term" value="C:membrane"/>
    <property type="evidence" value="ECO:0007669"/>
    <property type="project" value="UniProtKB-SubCell"/>
</dbReference>
<dbReference type="Gene3D" id="3.30.300.30">
    <property type="match status" value="1"/>
</dbReference>
<dbReference type="RefSeq" id="WP_138663751.1">
    <property type="nucleotide sequence ID" value="NZ_VANS01000009.1"/>
</dbReference>
<comment type="caution">
    <text evidence="9">The sequence shown here is derived from an EMBL/GenBank/DDBJ whole genome shotgun (WGS) entry which is preliminary data.</text>
</comment>
<dbReference type="InterPro" id="IPR000873">
    <property type="entry name" value="AMP-dep_synth/lig_dom"/>
</dbReference>
<gene>
    <name evidence="9" type="ORF">FDT80_18145</name>
</gene>
<evidence type="ECO:0000256" key="4">
    <source>
        <dbReference type="ARBA" id="ARBA00026121"/>
    </source>
</evidence>